<evidence type="ECO:0000313" key="3">
    <source>
        <dbReference type="Proteomes" id="UP000018886"/>
    </source>
</evidence>
<protein>
    <submittedName>
        <fullName evidence="2">Uncharacterized protein</fullName>
    </submittedName>
</protein>
<name>V9SKP5_9CAUD</name>
<proteinExistence type="predicted"/>
<feature type="coiled-coil region" evidence="1">
    <location>
        <begin position="97"/>
        <end position="124"/>
    </location>
</feature>
<evidence type="ECO:0000256" key="1">
    <source>
        <dbReference type="SAM" id="Coils"/>
    </source>
</evidence>
<sequence length="192" mass="22825">MAIDIREYEARILAMDAAKNRDYTSMTSMQRSLYNKMLNQQMKDALIYGMDIQKLDLNGPALISGVFSTPVPDNPFSKAQDRAFMSGIAVEIHDAIESAWREDIVRLRDQLENERRRKEMYDRLEMENEIKRKFYEAESRRLDSLMVEQQIIGKQFPTVIFDDYRKEVEEIYKPEPPKKKGFPWLFGNKRRW</sequence>
<evidence type="ECO:0000313" key="2">
    <source>
        <dbReference type="EMBL" id="AHC56558.1"/>
    </source>
</evidence>
<dbReference type="Proteomes" id="UP000018886">
    <property type="component" value="Segment"/>
</dbReference>
<reference evidence="2 3" key="1">
    <citation type="journal article" date="2014" name="Virol. J.">
        <title>First genome sequences of Achromobacter phages reveal new members of the N4 family.</title>
        <authorList>
            <person name="Wittmann J."/>
            <person name="Dreiseikelmann B."/>
            <person name="Rohde M."/>
            <person name="Meier-Kolthoff J.P."/>
            <person name="Bunk B."/>
            <person name="Rohde C."/>
        </authorList>
    </citation>
    <scope>NUCLEOTIDE SEQUENCE [LARGE SCALE GENOMIC DNA]</scope>
</reference>
<keyword evidence="1" id="KW-0175">Coiled coil</keyword>
<organism evidence="2 3">
    <name type="scientific">Achromobacter phage JWDelta</name>
    <dbReference type="NCBI Taxonomy" id="1416008"/>
    <lineage>
        <taxon>Viruses</taxon>
        <taxon>Duplodnaviria</taxon>
        <taxon>Heunggongvirae</taxon>
        <taxon>Uroviricota</taxon>
        <taxon>Caudoviricetes</taxon>
        <taxon>Schitoviridae</taxon>
        <taxon>Rothmandenesvirinae</taxon>
        <taxon>Jwalphavirus</taxon>
        <taxon>Jwalphavirus jwalpha</taxon>
    </lineage>
</organism>
<gene>
    <name evidence="2" type="ORF">JJJA_0042</name>
</gene>
<accession>V9SKP5</accession>
<dbReference type="EMBL" id="KF787094">
    <property type="protein sequence ID" value="AHC56558.1"/>
    <property type="molecule type" value="Genomic_DNA"/>
</dbReference>